<dbReference type="InterPro" id="IPR036922">
    <property type="entry name" value="Rieske_2Fe-2S_sf"/>
</dbReference>
<dbReference type="PROSITE" id="PS51296">
    <property type="entry name" value="RIESKE"/>
    <property type="match status" value="1"/>
</dbReference>
<evidence type="ECO:0000256" key="1">
    <source>
        <dbReference type="ARBA" id="ARBA00001962"/>
    </source>
</evidence>
<dbReference type="EC" id="1.14.12.1" evidence="8"/>
<keyword evidence="3" id="KW-0479">Metal-binding</keyword>
<organism evidence="8 9">
    <name type="scientific">Pelagimonas phthalicica</name>
    <dbReference type="NCBI Taxonomy" id="1037362"/>
    <lineage>
        <taxon>Bacteria</taxon>
        <taxon>Pseudomonadati</taxon>
        <taxon>Pseudomonadota</taxon>
        <taxon>Alphaproteobacteria</taxon>
        <taxon>Rhodobacterales</taxon>
        <taxon>Roseobacteraceae</taxon>
        <taxon>Pelagimonas</taxon>
    </lineage>
</organism>
<evidence type="ECO:0000256" key="3">
    <source>
        <dbReference type="ARBA" id="ARBA00022723"/>
    </source>
</evidence>
<dbReference type="CDD" id="cd03469">
    <property type="entry name" value="Rieske_RO_Alpha_N"/>
    <property type="match status" value="1"/>
</dbReference>
<protein>
    <submittedName>
        <fullName evidence="8">Anthranilate 1,2-dioxygenase large subunit</fullName>
        <ecNumber evidence="8">1.14.12.1</ecNumber>
    </submittedName>
</protein>
<dbReference type="EMBL" id="FXXP01000002">
    <property type="protein sequence ID" value="SMX28799.1"/>
    <property type="molecule type" value="Genomic_DNA"/>
</dbReference>
<evidence type="ECO:0000256" key="2">
    <source>
        <dbReference type="ARBA" id="ARBA00022714"/>
    </source>
</evidence>
<dbReference type="RefSeq" id="WP_099246401.1">
    <property type="nucleotide sequence ID" value="NZ_FXXP01000002.1"/>
</dbReference>
<dbReference type="OrthoDB" id="7456916at2"/>
<evidence type="ECO:0000256" key="5">
    <source>
        <dbReference type="ARBA" id="ARBA00023004"/>
    </source>
</evidence>
<evidence type="ECO:0000313" key="8">
    <source>
        <dbReference type="EMBL" id="SMX28799.1"/>
    </source>
</evidence>
<comment type="cofactor">
    <cofactor evidence="1">
        <name>Fe cation</name>
        <dbReference type="ChEBI" id="CHEBI:24875"/>
    </cofactor>
</comment>
<evidence type="ECO:0000259" key="7">
    <source>
        <dbReference type="PROSITE" id="PS51296"/>
    </source>
</evidence>
<keyword evidence="6" id="KW-0411">Iron-sulfur</keyword>
<evidence type="ECO:0000256" key="4">
    <source>
        <dbReference type="ARBA" id="ARBA00023002"/>
    </source>
</evidence>
<dbReference type="GO" id="GO:0051537">
    <property type="term" value="F:2 iron, 2 sulfur cluster binding"/>
    <property type="evidence" value="ECO:0007669"/>
    <property type="project" value="UniProtKB-KW"/>
</dbReference>
<keyword evidence="2" id="KW-0001">2Fe-2S</keyword>
<dbReference type="Proteomes" id="UP000225972">
    <property type="component" value="Unassembled WGS sequence"/>
</dbReference>
<dbReference type="GO" id="GO:0018618">
    <property type="term" value="F:anthranilate 1,2-dioxygenase (deaminating, decarboxylating) activity"/>
    <property type="evidence" value="ECO:0007669"/>
    <property type="project" value="UniProtKB-EC"/>
</dbReference>
<dbReference type="Gene3D" id="2.102.10.10">
    <property type="entry name" value="Rieske [2Fe-2S] iron-sulphur domain"/>
    <property type="match status" value="1"/>
</dbReference>
<name>A0A238JDU0_9RHOB</name>
<dbReference type="SUPFAM" id="SSF55961">
    <property type="entry name" value="Bet v1-like"/>
    <property type="match status" value="1"/>
</dbReference>
<keyword evidence="5" id="KW-0408">Iron</keyword>
<dbReference type="PANTHER" id="PTHR43756:SF5">
    <property type="entry name" value="CHOLINE MONOOXYGENASE, CHLOROPLASTIC"/>
    <property type="match status" value="1"/>
</dbReference>
<reference evidence="9" key="1">
    <citation type="submission" date="2017-05" db="EMBL/GenBank/DDBJ databases">
        <authorList>
            <person name="Rodrigo-Torres L."/>
            <person name="Arahal R. D."/>
            <person name="Lucena T."/>
        </authorList>
    </citation>
    <scope>NUCLEOTIDE SEQUENCE [LARGE SCALE GENOMIC DNA]</scope>
    <source>
        <strain evidence="9">CECT 8649</strain>
    </source>
</reference>
<dbReference type="GO" id="GO:0005506">
    <property type="term" value="F:iron ion binding"/>
    <property type="evidence" value="ECO:0007669"/>
    <property type="project" value="InterPro"/>
</dbReference>
<evidence type="ECO:0000256" key="6">
    <source>
        <dbReference type="ARBA" id="ARBA00023014"/>
    </source>
</evidence>
<keyword evidence="9" id="KW-1185">Reference proteome</keyword>
<dbReference type="Pfam" id="PF00848">
    <property type="entry name" value="Ring_hydroxyl_A"/>
    <property type="match status" value="1"/>
</dbReference>
<dbReference type="SUPFAM" id="SSF50022">
    <property type="entry name" value="ISP domain"/>
    <property type="match status" value="1"/>
</dbReference>
<dbReference type="InterPro" id="IPR001663">
    <property type="entry name" value="Rng_hydr_dOase-A"/>
</dbReference>
<gene>
    <name evidence="8" type="primary">antA_2</name>
    <name evidence="8" type="ORF">TRP8649_02925</name>
</gene>
<keyword evidence="8" id="KW-0223">Dioxygenase</keyword>
<dbReference type="PRINTS" id="PR00090">
    <property type="entry name" value="RNGDIOXGNASE"/>
</dbReference>
<dbReference type="InterPro" id="IPR017941">
    <property type="entry name" value="Rieske_2Fe-2S"/>
</dbReference>
<dbReference type="Pfam" id="PF00355">
    <property type="entry name" value="Rieske"/>
    <property type="match status" value="1"/>
</dbReference>
<dbReference type="InterPro" id="IPR015879">
    <property type="entry name" value="Ring_hydroxy_dOase_asu_C_dom"/>
</dbReference>
<dbReference type="PANTHER" id="PTHR43756">
    <property type="entry name" value="CHOLINE MONOOXYGENASE, CHLOROPLASTIC"/>
    <property type="match status" value="1"/>
</dbReference>
<feature type="domain" description="Rieske" evidence="7">
    <location>
        <begin position="32"/>
        <end position="138"/>
    </location>
</feature>
<evidence type="ECO:0000313" key="9">
    <source>
        <dbReference type="Proteomes" id="UP000225972"/>
    </source>
</evidence>
<accession>A0A238JDU0</accession>
<proteinExistence type="predicted"/>
<dbReference type="AlphaFoldDB" id="A0A238JDU0"/>
<dbReference type="Gene3D" id="3.90.380.10">
    <property type="entry name" value="Naphthalene 1,2-dioxygenase Alpha Subunit, Chain A, domain 1"/>
    <property type="match status" value="1"/>
</dbReference>
<keyword evidence="4 8" id="KW-0560">Oxidoreductase</keyword>
<sequence length="362" mass="41391">MNDPITSLAARYYTDPQVFRLETEGLLARTWQFGCHGSDLTNTGDYACFEIAGESLFAIRGRDDKIRVFYNVCQHRAHQLVSGKGSTRVVVCPYHAWTYELTGELRAGPNIKAVDGFDKSKVCLTEVRAEEFLGFVFVNLDPDAAPMEEWFPNARAELEEWVPNWADLKPLEWVEIPENCNWKVSVENYSECYHCSLNHPTFANGVIKPETYDIQPQGMCLRHTTQCQSLDQMTYDIQSGFAHQNEYSSWFLWPMFSFQVYPGNVLNTYHWRAVDADHVVVWRGWYSVGGVEDAKIRQLAVQDRETTVEEDIHLVESVQRGLGSRGYVPGPLVIDPCGGVNSEHPVMHLQRWMREAVDTPQV</sequence>